<dbReference type="Proteomes" id="UP000013049">
    <property type="component" value="Unassembled WGS sequence"/>
</dbReference>
<gene>
    <name evidence="1" type="ORF">F971_00341</name>
</gene>
<organism evidence="1 2">
    <name type="scientific">Acinetobacter vivianii</name>
    <dbReference type="NCBI Taxonomy" id="1776742"/>
    <lineage>
        <taxon>Bacteria</taxon>
        <taxon>Pseudomonadati</taxon>
        <taxon>Pseudomonadota</taxon>
        <taxon>Gammaproteobacteria</taxon>
        <taxon>Moraxellales</taxon>
        <taxon>Moraxellaceae</taxon>
        <taxon>Acinetobacter</taxon>
    </lineage>
</organism>
<evidence type="ECO:0000313" key="2">
    <source>
        <dbReference type="Proteomes" id="UP000013049"/>
    </source>
</evidence>
<dbReference type="PATRIC" id="fig|1217712.3.peg.329"/>
<evidence type="ECO:0000313" key="1">
    <source>
        <dbReference type="EMBL" id="ENU94083.1"/>
    </source>
</evidence>
<comment type="caution">
    <text evidence="1">The sequence shown here is derived from an EMBL/GenBank/DDBJ whole genome shotgun (WGS) entry which is preliminary data.</text>
</comment>
<proteinExistence type="predicted"/>
<dbReference type="HOGENOM" id="CLU_1648457_0_0_6"/>
<dbReference type="RefSeq" id="WP_004774465.1">
    <property type="nucleotide sequence ID" value="NZ_JADWOE010000010.1"/>
</dbReference>
<protein>
    <submittedName>
        <fullName evidence="1">Uncharacterized protein</fullName>
    </submittedName>
</protein>
<dbReference type="eggNOG" id="ENOG5033FG3">
    <property type="taxonomic scope" value="Bacteria"/>
</dbReference>
<dbReference type="EMBL" id="APPC01000002">
    <property type="protein sequence ID" value="ENU94083.1"/>
    <property type="molecule type" value="Genomic_DNA"/>
</dbReference>
<accession>N8WB51</accession>
<name>N8WB51_9GAMM</name>
<sequence>MAAWQFTVCLIPKYWFDINAKEITKFYDEEGNYDVSFTWKDIKTNDAKHEIIKYYTLSKSWHEDLISFGYEQKTDAQVWYAEGELENIQFRIDMRGNFVLDIEKIVTIAQKLSCVFFLPEQKCIAEANVFEIISYAKTSNAYLFAKDPE</sequence>
<dbReference type="AlphaFoldDB" id="N8WB51"/>
<reference evidence="1 2" key="1">
    <citation type="submission" date="2013-02" db="EMBL/GenBank/DDBJ databases">
        <title>The Genome Sequence of Acinetobacter sp. NIPH 758.</title>
        <authorList>
            <consortium name="The Broad Institute Genome Sequencing Platform"/>
            <consortium name="The Broad Institute Genome Sequencing Center for Infectious Disease"/>
            <person name="Cerqueira G."/>
            <person name="Feldgarden M."/>
            <person name="Courvalin P."/>
            <person name="Perichon B."/>
            <person name="Grillot-Courvalin C."/>
            <person name="Clermont D."/>
            <person name="Rocha E."/>
            <person name="Yoon E.-J."/>
            <person name="Nemec A."/>
            <person name="Walker B."/>
            <person name="Young S.K."/>
            <person name="Zeng Q."/>
            <person name="Gargeya S."/>
            <person name="Fitzgerald M."/>
            <person name="Haas B."/>
            <person name="Abouelleil A."/>
            <person name="Alvarado L."/>
            <person name="Arachchi H.M."/>
            <person name="Berlin A.M."/>
            <person name="Chapman S.B."/>
            <person name="Dewar J."/>
            <person name="Goldberg J."/>
            <person name="Griggs A."/>
            <person name="Gujja S."/>
            <person name="Hansen M."/>
            <person name="Howarth C."/>
            <person name="Imamovic A."/>
            <person name="Larimer J."/>
            <person name="McCowan C."/>
            <person name="Murphy C."/>
            <person name="Neiman D."/>
            <person name="Pearson M."/>
            <person name="Priest M."/>
            <person name="Roberts A."/>
            <person name="Saif S."/>
            <person name="Shea T."/>
            <person name="Sisk P."/>
            <person name="Sykes S."/>
            <person name="Wortman J."/>
            <person name="Nusbaum C."/>
            <person name="Birren B."/>
        </authorList>
    </citation>
    <scope>NUCLEOTIDE SEQUENCE [LARGE SCALE GENOMIC DNA]</scope>
    <source>
        <strain evidence="1 2">NIPH 758</strain>
    </source>
</reference>